<dbReference type="InterPro" id="IPR043128">
    <property type="entry name" value="Rev_trsase/Diguanyl_cyclase"/>
</dbReference>
<name>A0A284S506_ARMOS</name>
<dbReference type="AlphaFoldDB" id="A0A284S506"/>
<keyword evidence="3" id="KW-1185">Reference proteome</keyword>
<dbReference type="InterPro" id="IPR043502">
    <property type="entry name" value="DNA/RNA_pol_sf"/>
</dbReference>
<dbReference type="InterPro" id="IPR021109">
    <property type="entry name" value="Peptidase_aspartic_dom_sf"/>
</dbReference>
<dbReference type="CDD" id="cd01647">
    <property type="entry name" value="RT_LTR"/>
    <property type="match status" value="1"/>
</dbReference>
<feature type="domain" description="Reverse transcriptase" evidence="1">
    <location>
        <begin position="549"/>
        <end position="640"/>
    </location>
</feature>
<accession>A0A284S506</accession>
<dbReference type="Gene3D" id="2.40.70.10">
    <property type="entry name" value="Acid Proteases"/>
    <property type="match status" value="1"/>
</dbReference>
<organism evidence="2 3">
    <name type="scientific">Armillaria ostoyae</name>
    <name type="common">Armillaria root rot fungus</name>
    <dbReference type="NCBI Taxonomy" id="47428"/>
    <lineage>
        <taxon>Eukaryota</taxon>
        <taxon>Fungi</taxon>
        <taxon>Dikarya</taxon>
        <taxon>Basidiomycota</taxon>
        <taxon>Agaricomycotina</taxon>
        <taxon>Agaricomycetes</taxon>
        <taxon>Agaricomycetidae</taxon>
        <taxon>Agaricales</taxon>
        <taxon>Marasmiineae</taxon>
        <taxon>Physalacriaceae</taxon>
        <taxon>Armillaria</taxon>
    </lineage>
</organism>
<dbReference type="CDD" id="cd00303">
    <property type="entry name" value="retropepsin_like"/>
    <property type="match status" value="1"/>
</dbReference>
<dbReference type="PANTHER" id="PTHR15503:SF22">
    <property type="entry name" value="TRANSPOSON TY3-I GAG POLYPROTEIN"/>
    <property type="match status" value="1"/>
</dbReference>
<protein>
    <recommendedName>
        <fullName evidence="1">Reverse transcriptase domain-containing protein</fullName>
    </recommendedName>
</protein>
<sequence length="640" mass="72641">MVAPESVSWGGQGETGNSTFAVQAQPVVYPNDPPLMALGHSMPRRMSRQEYQKRLLKAAGDANATAMKKTATGQEAASVQAVKRGHSVTIVEVPDEDDDTAFQIWLAKEWIPTVVQKEATSDEPARSSPMPVITRGWCKPFEVDWTLRAVCKARNDNAARAALFVWTHRNRVPELTTELLEQICKGGETAQEQLYELREPPRYLHTQFEYQLGLAKSLSDSKVYSIALKSTASAPLDYLLLSTPLHVLRGLRSANQLKGFGSRVTLLIASPKPTHSADLRLCDLSYSIWHVHNSRRQSNDRDFMLDVQLIPCTGQQVLQTRGLLDSGCTSSAINRAFVQKHELDTKKAAVPIAVYNTDGTRNKRIDFAVTDLGTRDLYLGHDWLKRHNPVINWNTGTVIFGRCQCVTNPFPLPNADPDDRWDEELEDGDTILAINMEQEAEIRAVHHANDLAAAANAEKHTKTFEEMVPPDYCSFHDLFSKENFDELPARKLWDHAIELVPNAKSTLDCKVYLLNRNEQEQLDKFLDENLELGRIRESKSPFASPFFFVKKKDSSLHPIQDYRKLNEMTIKNRYPLPLISELIDKLQRAKYFTKLDIRWGYNNVRIKKGDEEKATFHTNRGLFEPTVMFFRLTNSPTTFQ</sequence>
<dbReference type="Gene3D" id="3.30.70.270">
    <property type="match status" value="1"/>
</dbReference>
<dbReference type="InterPro" id="IPR000477">
    <property type="entry name" value="RT_dom"/>
</dbReference>
<proteinExistence type="predicted"/>
<dbReference type="Proteomes" id="UP000219338">
    <property type="component" value="Unassembled WGS sequence"/>
</dbReference>
<dbReference type="SUPFAM" id="SSF56672">
    <property type="entry name" value="DNA/RNA polymerases"/>
    <property type="match status" value="1"/>
</dbReference>
<gene>
    <name evidence="2" type="ORF">ARMOST_19591</name>
</gene>
<dbReference type="EMBL" id="FUEG01000032">
    <property type="protein sequence ID" value="SJL16075.1"/>
    <property type="molecule type" value="Genomic_DNA"/>
</dbReference>
<dbReference type="SUPFAM" id="SSF50630">
    <property type="entry name" value="Acid proteases"/>
    <property type="match status" value="1"/>
</dbReference>
<evidence type="ECO:0000259" key="1">
    <source>
        <dbReference type="Pfam" id="PF00078"/>
    </source>
</evidence>
<dbReference type="OrthoDB" id="3341476at2759"/>
<dbReference type="InterPro" id="IPR032567">
    <property type="entry name" value="RTL1-rel"/>
</dbReference>
<dbReference type="Gene3D" id="3.10.10.10">
    <property type="entry name" value="HIV Type 1 Reverse Transcriptase, subunit A, domain 1"/>
    <property type="match status" value="1"/>
</dbReference>
<dbReference type="STRING" id="47428.A0A284S506"/>
<dbReference type="PANTHER" id="PTHR15503">
    <property type="entry name" value="LDOC1 RELATED"/>
    <property type="match status" value="1"/>
</dbReference>
<reference evidence="3" key="1">
    <citation type="journal article" date="2017" name="Nat. Ecol. Evol.">
        <title>Genome expansion and lineage-specific genetic innovations in the forest pathogenic fungi Armillaria.</title>
        <authorList>
            <person name="Sipos G."/>
            <person name="Prasanna A.N."/>
            <person name="Walter M.C."/>
            <person name="O'Connor E."/>
            <person name="Balint B."/>
            <person name="Krizsan K."/>
            <person name="Kiss B."/>
            <person name="Hess J."/>
            <person name="Varga T."/>
            <person name="Slot J."/>
            <person name="Riley R."/>
            <person name="Boka B."/>
            <person name="Rigling D."/>
            <person name="Barry K."/>
            <person name="Lee J."/>
            <person name="Mihaltcheva S."/>
            <person name="LaButti K."/>
            <person name="Lipzen A."/>
            <person name="Waldron R."/>
            <person name="Moloney N.M."/>
            <person name="Sperisen C."/>
            <person name="Kredics L."/>
            <person name="Vagvoelgyi C."/>
            <person name="Patrignani A."/>
            <person name="Fitzpatrick D."/>
            <person name="Nagy I."/>
            <person name="Doyle S."/>
            <person name="Anderson J.B."/>
            <person name="Grigoriev I.V."/>
            <person name="Gueldener U."/>
            <person name="Muensterkoetter M."/>
            <person name="Nagy L.G."/>
        </authorList>
    </citation>
    <scope>NUCLEOTIDE SEQUENCE [LARGE SCALE GENOMIC DNA]</scope>
    <source>
        <strain evidence="3">C18/9</strain>
    </source>
</reference>
<evidence type="ECO:0000313" key="2">
    <source>
        <dbReference type="EMBL" id="SJL16075.1"/>
    </source>
</evidence>
<dbReference type="Pfam" id="PF00078">
    <property type="entry name" value="RVT_1"/>
    <property type="match status" value="1"/>
</dbReference>
<evidence type="ECO:0000313" key="3">
    <source>
        <dbReference type="Proteomes" id="UP000219338"/>
    </source>
</evidence>